<dbReference type="EMBL" id="MLAK01001265">
    <property type="protein sequence ID" value="OHS95091.1"/>
    <property type="molecule type" value="Genomic_DNA"/>
</dbReference>
<protein>
    <recommendedName>
        <fullName evidence="3">TPR Domain containing protein</fullName>
    </recommendedName>
</protein>
<dbReference type="OrthoDB" id="2423701at2759"/>
<dbReference type="InterPro" id="IPR011990">
    <property type="entry name" value="TPR-like_helical_dom_sf"/>
</dbReference>
<accession>A0A1J4JBR1</accession>
<gene>
    <name evidence="1" type="ORF">TRFO_38710</name>
</gene>
<proteinExistence type="predicted"/>
<dbReference type="VEuPathDB" id="TrichDB:TRFO_38710"/>
<dbReference type="Gene3D" id="1.25.40.10">
    <property type="entry name" value="Tetratricopeptide repeat domain"/>
    <property type="match status" value="1"/>
</dbReference>
<sequence length="553" mass="62139">MEEFVQLKNHGIEKMNKEQFEKAKIDFDEVINRIPTETDEQIVLKSICYLNLSMCNMLTKNLDEALNNANEVIKIYKEKRPETEADVAQTDKLTTDPLIPVLSLAYLRRGQVFEVQARPLDALQEYSISSALKLSDENQKAMKHVLQSVGIPEIEQTDADLKPYGILLLHFLNEIELMAALTALIKYLKDTELSQELIKKFNESGASRILIGAMQLYIDREPIVVGCLSAMRVGAEKGVFDCFNGFMVVRVVMEHWKQNKNIIGDSLLLLRLAPSSLYPHMMRADFIPPVCAALELEGLTDDEIDSIFFLLYSLTQGEAQLTQVVSEGVLDQIFDRKSDASFMLLSKLIILADVAQRVLTENKVDWILEYVNSDEPIFVTSALLSLAQFLCHSKIVLPDEKYREIFPSVWKAVMAHSKDKEITSNGYATLALCAPKAIQQVTELKAIRASSAILAIHTNEPIVAQNIITFIFNCADNGLLNEVIETRAVLPTVLKVLTTFPHVQNIVERSVALSVLCDHPNKVKLLEAGLLEFPESDFLKKFVARVGIETPKQ</sequence>
<evidence type="ECO:0000313" key="1">
    <source>
        <dbReference type="EMBL" id="OHS95091.1"/>
    </source>
</evidence>
<name>A0A1J4JBR1_9EUKA</name>
<dbReference type="SUPFAM" id="SSF48371">
    <property type="entry name" value="ARM repeat"/>
    <property type="match status" value="1"/>
</dbReference>
<dbReference type="AlphaFoldDB" id="A0A1J4JBR1"/>
<evidence type="ECO:0000313" key="2">
    <source>
        <dbReference type="Proteomes" id="UP000179807"/>
    </source>
</evidence>
<dbReference type="GeneID" id="94846913"/>
<dbReference type="RefSeq" id="XP_068348228.1">
    <property type="nucleotide sequence ID" value="XM_068512209.1"/>
</dbReference>
<dbReference type="Gene3D" id="1.25.10.10">
    <property type="entry name" value="Leucine-rich Repeat Variant"/>
    <property type="match status" value="1"/>
</dbReference>
<dbReference type="InterPro" id="IPR011989">
    <property type="entry name" value="ARM-like"/>
</dbReference>
<dbReference type="SUPFAM" id="SSF48452">
    <property type="entry name" value="TPR-like"/>
    <property type="match status" value="1"/>
</dbReference>
<evidence type="ECO:0008006" key="3">
    <source>
        <dbReference type="Google" id="ProtNLM"/>
    </source>
</evidence>
<keyword evidence="2" id="KW-1185">Reference proteome</keyword>
<comment type="caution">
    <text evidence="1">The sequence shown here is derived from an EMBL/GenBank/DDBJ whole genome shotgun (WGS) entry which is preliminary data.</text>
</comment>
<reference evidence="1" key="1">
    <citation type="submission" date="2016-10" db="EMBL/GenBank/DDBJ databases">
        <authorList>
            <person name="Benchimol M."/>
            <person name="Almeida L.G."/>
            <person name="Vasconcelos A.T."/>
            <person name="Perreira-Neves A."/>
            <person name="Rosa I.A."/>
            <person name="Tasca T."/>
            <person name="Bogo M.R."/>
            <person name="de Souza W."/>
        </authorList>
    </citation>
    <scope>NUCLEOTIDE SEQUENCE [LARGE SCALE GENOMIC DNA]</scope>
    <source>
        <strain evidence="1">K</strain>
    </source>
</reference>
<dbReference type="Proteomes" id="UP000179807">
    <property type="component" value="Unassembled WGS sequence"/>
</dbReference>
<dbReference type="InterPro" id="IPR016024">
    <property type="entry name" value="ARM-type_fold"/>
</dbReference>
<organism evidence="1 2">
    <name type="scientific">Tritrichomonas foetus</name>
    <dbReference type="NCBI Taxonomy" id="1144522"/>
    <lineage>
        <taxon>Eukaryota</taxon>
        <taxon>Metamonada</taxon>
        <taxon>Parabasalia</taxon>
        <taxon>Tritrichomonadida</taxon>
        <taxon>Tritrichomonadidae</taxon>
        <taxon>Tritrichomonas</taxon>
    </lineage>
</organism>